<reference evidence="9 10" key="1">
    <citation type="submission" date="2021-08" db="EMBL/GenBank/DDBJ databases">
        <title>Lysobacter sp. strain CJ11 Genome sequencing and assembly.</title>
        <authorList>
            <person name="Kim I."/>
        </authorList>
    </citation>
    <scope>NUCLEOTIDE SEQUENCE [LARGE SCALE GENOMIC DNA]</scope>
    <source>
        <strain evidence="9 10">CJ11</strain>
    </source>
</reference>
<dbReference type="Pfam" id="PF01343">
    <property type="entry name" value="Peptidase_S49"/>
    <property type="match status" value="2"/>
</dbReference>
<keyword evidence="6 7" id="KW-0472">Membrane</keyword>
<keyword evidence="7" id="KW-1133">Transmembrane helix</keyword>
<dbReference type="SUPFAM" id="SSF52096">
    <property type="entry name" value="ClpP/crotonase"/>
    <property type="match status" value="2"/>
</dbReference>
<dbReference type="RefSeq" id="WP_220380103.1">
    <property type="nucleotide sequence ID" value="NZ_CP080544.1"/>
</dbReference>
<dbReference type="InterPro" id="IPR047272">
    <property type="entry name" value="S49_SppA_C"/>
</dbReference>
<sequence>MNEVVVRRRGPIARFFLGLWNAVNFTRRLILNIVFFAVVLFIVGLLMREEQPVTMSANSVLLLEPRGRLVEQDDRDPLTRLLTDANSDSQQNRVVQLRDLVGAIDAATKDSHIKHILLDVDEFSPSGFASLHEVMAALQRFRASGKKITAFSQGLSQGQYLLASQANEIFLDPQGYGVMLEGLANYRPYMREGLQDKLGVDFRLFKVGEYKSAAEPYVRDNASPEAKTADLFWMNDLWTRYIGDVAKARNLSPEVMRAGIDNMASGVAAAQGDLAAYALQQKWVDGLKTREQVEDYLAKQGFADDNSDDGLRSIGANEFIASNRLKVPTISASSVGVVVAEGEIVPGKQDPGTIGGDSTAELLRSAREDDSIKAVVLRVNSPGGEVFASEQIRREVEALKKAAKPVVVSMGDVAASGGYWISMNADRIYADPSTITGSIGIFGLVPNVSRALGKIGVHTDGVGTSPLAGATDPTRPLDEGLATLIQSVIEKGYRDFTGKVAAARGKPVADIDAVARGRVWSGAQAKERGLVDAFGGLSDAVGDAAQRAKLGKSGNYNVRYIENSVKPFGGLFGSRLESRIAVAMLKHSGTLQGAVAGWVPNADKQLQAVQAQLIRRDASPVKAMAHCFCAF</sequence>
<dbReference type="PANTHER" id="PTHR33209:SF1">
    <property type="entry name" value="PEPTIDASE S49 DOMAIN-CONTAINING PROTEIN"/>
    <property type="match status" value="1"/>
</dbReference>
<feature type="transmembrane region" description="Helical" evidence="7">
    <location>
        <begin position="29"/>
        <end position="47"/>
    </location>
</feature>
<protein>
    <submittedName>
        <fullName evidence="9">Signal peptide peptidase SppA</fullName>
    </submittedName>
</protein>
<dbReference type="NCBIfam" id="TIGR00706">
    <property type="entry name" value="SppA_dom"/>
    <property type="match status" value="1"/>
</dbReference>
<dbReference type="InterPro" id="IPR004634">
    <property type="entry name" value="Pept_S49_pIV"/>
</dbReference>
<accession>A0ABX8WR32</accession>
<keyword evidence="5" id="KW-0720">Serine protease</keyword>
<dbReference type="InterPro" id="IPR047217">
    <property type="entry name" value="S49_SppA_67K_type_N"/>
</dbReference>
<dbReference type="InterPro" id="IPR002142">
    <property type="entry name" value="Peptidase_S49"/>
</dbReference>
<feature type="domain" description="Peptidase S49" evidence="8">
    <location>
        <begin position="399"/>
        <end position="550"/>
    </location>
</feature>
<proteinExistence type="inferred from homology"/>
<keyword evidence="3" id="KW-0645">Protease</keyword>
<dbReference type="Gene3D" id="3.90.226.10">
    <property type="entry name" value="2-enoyl-CoA Hydratase, Chain A, domain 1"/>
    <property type="match status" value="3"/>
</dbReference>
<dbReference type="Gene3D" id="6.20.330.10">
    <property type="match status" value="1"/>
</dbReference>
<keyword evidence="7" id="KW-0812">Transmembrane</keyword>
<dbReference type="CDD" id="cd07018">
    <property type="entry name" value="S49_SppA_67K_type"/>
    <property type="match status" value="1"/>
</dbReference>
<keyword evidence="4" id="KW-0378">Hydrolase</keyword>
<comment type="subcellular location">
    <subcellularLocation>
        <location evidence="1">Membrane</location>
    </subcellularLocation>
</comment>
<dbReference type="CDD" id="cd07023">
    <property type="entry name" value="S49_Sppa_N_C"/>
    <property type="match status" value="1"/>
</dbReference>
<gene>
    <name evidence="9" type="primary">sppA</name>
    <name evidence="9" type="ORF">H8L67_01865</name>
</gene>
<name>A0ABX8WR32_9GAMM</name>
<comment type="similarity">
    <text evidence="2">Belongs to the peptidase S49 family.</text>
</comment>
<dbReference type="InterPro" id="IPR004635">
    <property type="entry name" value="Pept_S49_SppA"/>
</dbReference>
<evidence type="ECO:0000256" key="1">
    <source>
        <dbReference type="ARBA" id="ARBA00004370"/>
    </source>
</evidence>
<evidence type="ECO:0000313" key="10">
    <source>
        <dbReference type="Proteomes" id="UP000824755"/>
    </source>
</evidence>
<organism evidence="9 10">
    <name type="scientific">Lysobacter soyae</name>
    <dbReference type="NCBI Taxonomy" id="2764185"/>
    <lineage>
        <taxon>Bacteria</taxon>
        <taxon>Pseudomonadati</taxon>
        <taxon>Pseudomonadota</taxon>
        <taxon>Gammaproteobacteria</taxon>
        <taxon>Lysobacterales</taxon>
        <taxon>Lysobacteraceae</taxon>
        <taxon>Lysobacter</taxon>
    </lineage>
</organism>
<dbReference type="Proteomes" id="UP000824755">
    <property type="component" value="Chromosome"/>
</dbReference>
<keyword evidence="10" id="KW-1185">Reference proteome</keyword>
<evidence type="ECO:0000256" key="2">
    <source>
        <dbReference type="ARBA" id="ARBA00008683"/>
    </source>
</evidence>
<evidence type="ECO:0000256" key="6">
    <source>
        <dbReference type="ARBA" id="ARBA00023136"/>
    </source>
</evidence>
<evidence type="ECO:0000259" key="8">
    <source>
        <dbReference type="Pfam" id="PF01343"/>
    </source>
</evidence>
<evidence type="ECO:0000256" key="4">
    <source>
        <dbReference type="ARBA" id="ARBA00022801"/>
    </source>
</evidence>
<evidence type="ECO:0000256" key="3">
    <source>
        <dbReference type="ARBA" id="ARBA00022670"/>
    </source>
</evidence>
<evidence type="ECO:0000256" key="5">
    <source>
        <dbReference type="ARBA" id="ARBA00022825"/>
    </source>
</evidence>
<evidence type="ECO:0000313" key="9">
    <source>
        <dbReference type="EMBL" id="QYR53286.1"/>
    </source>
</evidence>
<feature type="domain" description="Peptidase S49" evidence="8">
    <location>
        <begin position="141"/>
        <end position="299"/>
    </location>
</feature>
<dbReference type="NCBIfam" id="TIGR00705">
    <property type="entry name" value="SppA_67K"/>
    <property type="match status" value="1"/>
</dbReference>
<evidence type="ECO:0000256" key="7">
    <source>
        <dbReference type="SAM" id="Phobius"/>
    </source>
</evidence>
<dbReference type="PANTHER" id="PTHR33209">
    <property type="entry name" value="PROTEASE 4"/>
    <property type="match status" value="1"/>
</dbReference>
<dbReference type="EMBL" id="CP080544">
    <property type="protein sequence ID" value="QYR53286.1"/>
    <property type="molecule type" value="Genomic_DNA"/>
</dbReference>
<dbReference type="InterPro" id="IPR029045">
    <property type="entry name" value="ClpP/crotonase-like_dom_sf"/>
</dbReference>
<dbReference type="PIRSF" id="PIRSF001217">
    <property type="entry name" value="Protease_4_SppA"/>
    <property type="match status" value="1"/>
</dbReference>